<evidence type="ECO:0000259" key="3">
    <source>
        <dbReference type="Pfam" id="PF23585"/>
    </source>
</evidence>
<reference evidence="4" key="1">
    <citation type="journal article" date="2021" name="Nat. Commun.">
        <title>Genetic determinants of endophytism in the Arabidopsis root mycobiome.</title>
        <authorList>
            <person name="Mesny F."/>
            <person name="Miyauchi S."/>
            <person name="Thiergart T."/>
            <person name="Pickel B."/>
            <person name="Atanasova L."/>
            <person name="Karlsson M."/>
            <person name="Huettel B."/>
            <person name="Barry K.W."/>
            <person name="Haridas S."/>
            <person name="Chen C."/>
            <person name="Bauer D."/>
            <person name="Andreopoulos W."/>
            <person name="Pangilinan J."/>
            <person name="LaButti K."/>
            <person name="Riley R."/>
            <person name="Lipzen A."/>
            <person name="Clum A."/>
            <person name="Drula E."/>
            <person name="Henrissat B."/>
            <person name="Kohler A."/>
            <person name="Grigoriev I.V."/>
            <person name="Martin F.M."/>
            <person name="Hacquard S."/>
        </authorList>
    </citation>
    <scope>NUCLEOTIDE SEQUENCE</scope>
    <source>
        <strain evidence="4">MPI-SDFR-AT-0117</strain>
    </source>
</reference>
<gene>
    <name evidence="4" type="ORF">F5X68DRAFT_275960</name>
</gene>
<name>A0A9P8VCG8_9PEZI</name>
<dbReference type="PANTHER" id="PTHR42028:SF1">
    <property type="entry name" value="YALI0E30657P"/>
    <property type="match status" value="1"/>
</dbReference>
<evidence type="ECO:0000256" key="1">
    <source>
        <dbReference type="SAM" id="MobiDB-lite"/>
    </source>
</evidence>
<dbReference type="EMBL" id="JAGSXJ010000011">
    <property type="protein sequence ID" value="KAH6687497.1"/>
    <property type="molecule type" value="Genomic_DNA"/>
</dbReference>
<feature type="signal peptide" evidence="2">
    <location>
        <begin position="1"/>
        <end position="20"/>
    </location>
</feature>
<dbReference type="InterPro" id="IPR055561">
    <property type="entry name" value="DUF7137"/>
</dbReference>
<keyword evidence="5" id="KW-1185">Reference proteome</keyword>
<feature type="compositionally biased region" description="Low complexity" evidence="1">
    <location>
        <begin position="91"/>
        <end position="104"/>
    </location>
</feature>
<evidence type="ECO:0000313" key="5">
    <source>
        <dbReference type="Proteomes" id="UP000770015"/>
    </source>
</evidence>
<proteinExistence type="predicted"/>
<comment type="caution">
    <text evidence="4">The sequence shown here is derived from an EMBL/GenBank/DDBJ whole genome shotgun (WGS) entry which is preliminary data.</text>
</comment>
<evidence type="ECO:0000256" key="2">
    <source>
        <dbReference type="SAM" id="SignalP"/>
    </source>
</evidence>
<dbReference type="PANTHER" id="PTHR42028">
    <property type="entry name" value="CHROMOSOME 1, WHOLE GENOME SHOTGUN SEQUENCE"/>
    <property type="match status" value="1"/>
</dbReference>
<feature type="compositionally biased region" description="Low complexity" evidence="1">
    <location>
        <begin position="50"/>
        <end position="78"/>
    </location>
</feature>
<keyword evidence="2" id="KW-0732">Signal</keyword>
<dbReference type="Pfam" id="PF23585">
    <property type="entry name" value="DUF7137"/>
    <property type="match status" value="1"/>
</dbReference>
<feature type="region of interest" description="Disordered" evidence="1">
    <location>
        <begin position="38"/>
        <end position="107"/>
    </location>
</feature>
<organism evidence="4 5">
    <name type="scientific">Plectosphaerella plurivora</name>
    <dbReference type="NCBI Taxonomy" id="936078"/>
    <lineage>
        <taxon>Eukaryota</taxon>
        <taxon>Fungi</taxon>
        <taxon>Dikarya</taxon>
        <taxon>Ascomycota</taxon>
        <taxon>Pezizomycotina</taxon>
        <taxon>Sordariomycetes</taxon>
        <taxon>Hypocreomycetidae</taxon>
        <taxon>Glomerellales</taxon>
        <taxon>Plectosphaerellaceae</taxon>
        <taxon>Plectosphaerella</taxon>
    </lineage>
</organism>
<dbReference type="AlphaFoldDB" id="A0A9P8VCG8"/>
<dbReference type="OrthoDB" id="2435509at2759"/>
<evidence type="ECO:0000313" key="4">
    <source>
        <dbReference type="EMBL" id="KAH6687497.1"/>
    </source>
</evidence>
<feature type="compositionally biased region" description="Polar residues" evidence="1">
    <location>
        <begin position="38"/>
        <end position="49"/>
    </location>
</feature>
<feature type="chain" id="PRO_5040487619" description="DUF7137 domain-containing protein" evidence="2">
    <location>
        <begin position="21"/>
        <end position="275"/>
    </location>
</feature>
<protein>
    <recommendedName>
        <fullName evidence="3">DUF7137 domain-containing protein</fullName>
    </recommendedName>
</protein>
<dbReference type="Proteomes" id="UP000770015">
    <property type="component" value="Unassembled WGS sequence"/>
</dbReference>
<accession>A0A9P8VCG8</accession>
<sequence length="275" mass="28887">MKPAATLTVALAAFTPLAAAWPSWLPAVDALVARQDSESSGEASASQTPTATGTGSSRQSSTRSSNTEETSAATTGGRDLNTARVPTGSQATATRSRTTSVDDTAPGGGIVMITPAPNSGLNLYKIGSNVTFGWNYTNLVIKPTAVDVLASNSGANRIWTLTANMTYEDEASYTWDTEAQATDFQAPLLTDQYTLIVLDADAEVTGAARPGYLATSNQFTFKLYKPQEYVPLSEWKCPTCSAAPPSLNSKGMPLIMAMSAATVLSFTWFVTGLSL</sequence>
<feature type="domain" description="DUF7137" evidence="3">
    <location>
        <begin position="104"/>
        <end position="239"/>
    </location>
</feature>